<feature type="compositionally biased region" description="Polar residues" evidence="1">
    <location>
        <begin position="18"/>
        <end position="28"/>
    </location>
</feature>
<dbReference type="Proteomes" id="UP000481858">
    <property type="component" value="Unassembled WGS sequence"/>
</dbReference>
<reference evidence="3 4" key="1">
    <citation type="submission" date="2019-12" db="EMBL/GenBank/DDBJ databases">
        <title>Draft genome sequence of the ascomycete Xylaria multiplex DSM 110363.</title>
        <authorList>
            <person name="Buettner E."/>
            <person name="Kellner H."/>
        </authorList>
    </citation>
    <scope>NUCLEOTIDE SEQUENCE [LARGE SCALE GENOMIC DNA]</scope>
    <source>
        <strain evidence="3 4">DSM 110363</strain>
    </source>
</reference>
<dbReference type="GO" id="GO:0016887">
    <property type="term" value="F:ATP hydrolysis activity"/>
    <property type="evidence" value="ECO:0007669"/>
    <property type="project" value="InterPro"/>
</dbReference>
<dbReference type="PANTHER" id="PTHR46411:SF2">
    <property type="entry name" value="AAA+ ATPASE DOMAIN-CONTAINING PROTEIN"/>
    <property type="match status" value="1"/>
</dbReference>
<dbReference type="GO" id="GO:0005524">
    <property type="term" value="F:ATP binding"/>
    <property type="evidence" value="ECO:0007669"/>
    <property type="project" value="InterPro"/>
</dbReference>
<dbReference type="SMART" id="SM00382">
    <property type="entry name" value="AAA"/>
    <property type="match status" value="1"/>
</dbReference>
<dbReference type="InterPro" id="IPR054289">
    <property type="entry name" value="DUF7025"/>
</dbReference>
<dbReference type="InterPro" id="IPR003593">
    <property type="entry name" value="AAA+_ATPase"/>
</dbReference>
<dbReference type="OrthoDB" id="10042665at2759"/>
<gene>
    <name evidence="3" type="ORF">GQX73_g7926</name>
</gene>
<feature type="compositionally biased region" description="Low complexity" evidence="1">
    <location>
        <begin position="89"/>
        <end position="101"/>
    </location>
</feature>
<feature type="domain" description="AAA+ ATPase" evidence="2">
    <location>
        <begin position="618"/>
        <end position="743"/>
    </location>
</feature>
<dbReference type="InterPro" id="IPR056599">
    <property type="entry name" value="AAA_lid_fung"/>
</dbReference>
<dbReference type="CDD" id="cd19481">
    <property type="entry name" value="RecA-like_protease"/>
    <property type="match status" value="1"/>
</dbReference>
<dbReference type="InterPro" id="IPR027417">
    <property type="entry name" value="P-loop_NTPase"/>
</dbReference>
<dbReference type="PANTHER" id="PTHR46411">
    <property type="entry name" value="FAMILY ATPASE, PUTATIVE-RELATED"/>
    <property type="match status" value="1"/>
</dbReference>
<feature type="region of interest" description="Disordered" evidence="1">
    <location>
        <begin position="1"/>
        <end position="111"/>
    </location>
</feature>
<sequence>MERPTWVLAHDNEPKPNTHPSSGPSPTTKVDETISQDHTNNRKVDPLARTHAEGSSSDSDSEELYGGNRHPHQFTAPGQQTGRGRHPRSVTLSPSPSTVSHKSSEDLMGGPKEATQGLLEYETLRETMKSIPGLEFYKDRDYCRVVDFLLAAIAKLNVENITLKKEINDIRVSMMPSQRSDVDYVHQANDDEPTIASNAIESPVYEVFYQVDCLHAPSPKTVNYFRDAPILYKGGSVRDHLRGQIQITNLAKHFEEHTNVAFIVNHVHDCAKSRTTGLEIRDGRLIADSKPTESVATNIAIRPSLLSAIKTTMNHHPDHFEGFQSTIMPDTFIEPFTFFYIHNKTLVKLSESSSLDTCDREAIQLLYSYFENNWRGDWDEADRLFSRGKVSGKHFAKLFRPGEVVLTKSRDGQEIITAQRVANDHKAKLSDGYVTILEWQFNGQFQEVSDTEYREEIMGQMGNRQVDDNVEKEITSLLVYPLRFSHDAALIEDKLVSRGLKFWEYRKRTLVCYMDQKIHDESQAEKRFMIDYEEVMDRDQPPSSTFLACLPAHIHGYDLAEKTWKLIRVDRTTNVTWNKSIFKQLVLPSRDKELIQAVVTAHGQEMSRTADIIGGKGQGVLLLLHGGPGTGKTLTAEGIAEEQERPLYRVTCGDIGVEPEAVERYLKYVLEIGRAWDCVVLLDESDVFLEERSPADHKRNAIISIFLRVLEYYDGILILTTNRVGRFDEAFKSRIHLSLGYPNLNEEQREQIWRNFFRLLDRKKERFDIQDLELNVHKLAKHEINGRQIRNTVMMARHLAKFRKQALVYKHLQEVSIYNS</sequence>
<organism evidence="3 4">
    <name type="scientific">Xylaria multiplex</name>
    <dbReference type="NCBI Taxonomy" id="323545"/>
    <lineage>
        <taxon>Eukaryota</taxon>
        <taxon>Fungi</taxon>
        <taxon>Dikarya</taxon>
        <taxon>Ascomycota</taxon>
        <taxon>Pezizomycotina</taxon>
        <taxon>Sordariomycetes</taxon>
        <taxon>Xylariomycetidae</taxon>
        <taxon>Xylariales</taxon>
        <taxon>Xylariaceae</taxon>
        <taxon>Xylaria</taxon>
    </lineage>
</organism>
<evidence type="ECO:0000313" key="3">
    <source>
        <dbReference type="EMBL" id="KAF2965660.1"/>
    </source>
</evidence>
<dbReference type="Pfam" id="PF22942">
    <property type="entry name" value="DUF7025"/>
    <property type="match status" value="1"/>
</dbReference>
<dbReference type="SUPFAM" id="SSF52540">
    <property type="entry name" value="P-loop containing nucleoside triphosphate hydrolases"/>
    <property type="match status" value="1"/>
</dbReference>
<dbReference type="AlphaFoldDB" id="A0A7C8IKC6"/>
<keyword evidence="4" id="KW-1185">Reference proteome</keyword>
<accession>A0A7C8IKC6</accession>
<name>A0A7C8IKC6_9PEZI</name>
<dbReference type="EMBL" id="WUBL01000109">
    <property type="protein sequence ID" value="KAF2965660.1"/>
    <property type="molecule type" value="Genomic_DNA"/>
</dbReference>
<dbReference type="Pfam" id="PF00004">
    <property type="entry name" value="AAA"/>
    <property type="match status" value="1"/>
</dbReference>
<evidence type="ECO:0000256" key="1">
    <source>
        <dbReference type="SAM" id="MobiDB-lite"/>
    </source>
</evidence>
<dbReference type="InParanoid" id="A0A7C8IKC6"/>
<dbReference type="Gene3D" id="3.40.50.300">
    <property type="entry name" value="P-loop containing nucleotide triphosphate hydrolases"/>
    <property type="match status" value="1"/>
</dbReference>
<feature type="compositionally biased region" description="Basic and acidic residues" evidence="1">
    <location>
        <begin position="39"/>
        <end position="52"/>
    </location>
</feature>
<dbReference type="InterPro" id="IPR003959">
    <property type="entry name" value="ATPase_AAA_core"/>
</dbReference>
<dbReference type="Pfam" id="PF23232">
    <property type="entry name" value="AAA_lid_13"/>
    <property type="match status" value="1"/>
</dbReference>
<proteinExistence type="predicted"/>
<comment type="caution">
    <text evidence="3">The sequence shown here is derived from an EMBL/GenBank/DDBJ whole genome shotgun (WGS) entry which is preliminary data.</text>
</comment>
<protein>
    <recommendedName>
        <fullName evidence="2">AAA+ ATPase domain-containing protein</fullName>
    </recommendedName>
</protein>
<evidence type="ECO:0000313" key="4">
    <source>
        <dbReference type="Proteomes" id="UP000481858"/>
    </source>
</evidence>
<evidence type="ECO:0000259" key="2">
    <source>
        <dbReference type="SMART" id="SM00382"/>
    </source>
</evidence>